<protein>
    <submittedName>
        <fullName evidence="1">Sodium:neurotransmitter symporter family protein</fullName>
    </submittedName>
</protein>
<dbReference type="EMBL" id="CP019471">
    <property type="protein sequence ID" value="UQC73493.1"/>
    <property type="molecule type" value="Genomic_DNA"/>
</dbReference>
<accession>A0A9Q8W6C0</accession>
<gene>
    <name evidence="1" type="ORF">CLUP02_00138</name>
</gene>
<evidence type="ECO:0000313" key="1">
    <source>
        <dbReference type="EMBL" id="UQC73493.1"/>
    </source>
</evidence>
<keyword evidence="2" id="KW-1185">Reference proteome</keyword>
<dbReference type="RefSeq" id="XP_049135147.1">
    <property type="nucleotide sequence ID" value="XM_049279190.1"/>
</dbReference>
<dbReference type="SUPFAM" id="SSF161070">
    <property type="entry name" value="SNF-like"/>
    <property type="match status" value="1"/>
</dbReference>
<dbReference type="KEGG" id="clup:CLUP02_00138"/>
<dbReference type="GeneID" id="73334200"/>
<organism evidence="1 2">
    <name type="scientific">Colletotrichum lupini</name>
    <dbReference type="NCBI Taxonomy" id="145971"/>
    <lineage>
        <taxon>Eukaryota</taxon>
        <taxon>Fungi</taxon>
        <taxon>Dikarya</taxon>
        <taxon>Ascomycota</taxon>
        <taxon>Pezizomycotina</taxon>
        <taxon>Sordariomycetes</taxon>
        <taxon>Hypocreomycetidae</taxon>
        <taxon>Glomerellales</taxon>
        <taxon>Glomerellaceae</taxon>
        <taxon>Colletotrichum</taxon>
        <taxon>Colletotrichum acutatum species complex</taxon>
    </lineage>
</organism>
<name>A0A9Q8W6C0_9PEZI</name>
<dbReference type="InterPro" id="IPR037272">
    <property type="entry name" value="SNS_sf"/>
</dbReference>
<reference evidence="1" key="1">
    <citation type="journal article" date="2021" name="Mol. Plant Microbe Interact.">
        <title>Complete Genome Sequence of the Plant-Pathogenic Fungus Colletotrichum lupini.</title>
        <authorList>
            <person name="Baroncelli R."/>
            <person name="Pensec F."/>
            <person name="Da Lio D."/>
            <person name="Boufleur T."/>
            <person name="Vicente I."/>
            <person name="Sarrocco S."/>
            <person name="Picot A."/>
            <person name="Baraldi E."/>
            <person name="Sukno S."/>
            <person name="Thon M."/>
            <person name="Le Floch G."/>
        </authorList>
    </citation>
    <scope>NUCLEOTIDE SEQUENCE</scope>
    <source>
        <strain evidence="1">IMI 504893</strain>
    </source>
</reference>
<proteinExistence type="predicted"/>
<sequence length="88" mass="9533">MGGAIGLGNLLRFPSIVFNNHALQFFHSLRYLIPLRYLAIPSCLPSSASGERTEEAAPLHGIMPTSVLRVSDSASSRSATRLLSSMFQ</sequence>
<dbReference type="Proteomes" id="UP000830671">
    <property type="component" value="Chromosome 1"/>
</dbReference>
<evidence type="ECO:0000313" key="2">
    <source>
        <dbReference type="Proteomes" id="UP000830671"/>
    </source>
</evidence>
<dbReference type="AlphaFoldDB" id="A0A9Q8W6C0"/>